<evidence type="ECO:0000313" key="2">
    <source>
        <dbReference type="Proteomes" id="UP000184111"/>
    </source>
</evidence>
<evidence type="ECO:0008006" key="3">
    <source>
        <dbReference type="Google" id="ProtNLM"/>
    </source>
</evidence>
<reference evidence="1 2" key="1">
    <citation type="submission" date="2016-11" db="EMBL/GenBank/DDBJ databases">
        <authorList>
            <person name="Jaros S."/>
            <person name="Januszkiewicz K."/>
            <person name="Wedrychowicz H."/>
        </authorList>
    </citation>
    <scope>NUCLEOTIDE SEQUENCE [LARGE SCALE GENOMIC DNA]</scope>
    <source>
        <strain evidence="1 2">CGMCC 4.2025</strain>
    </source>
</reference>
<dbReference type="SUPFAM" id="SSF52309">
    <property type="entry name" value="N-(deoxy)ribosyltransferase-like"/>
    <property type="match status" value="1"/>
</dbReference>
<evidence type="ECO:0000313" key="1">
    <source>
        <dbReference type="EMBL" id="SHN17869.1"/>
    </source>
</evidence>
<dbReference type="AlphaFoldDB" id="A0A1M7PL04"/>
<protein>
    <recommendedName>
        <fullName evidence="3">Nucleoside 2-deoxyribosyltransferase</fullName>
    </recommendedName>
</protein>
<dbReference type="Proteomes" id="UP000184111">
    <property type="component" value="Unassembled WGS sequence"/>
</dbReference>
<dbReference type="EMBL" id="FRBI01000024">
    <property type="protein sequence ID" value="SHN17869.1"/>
    <property type="molecule type" value="Genomic_DNA"/>
</dbReference>
<proteinExistence type="predicted"/>
<name>A0A1M7PL04_9ACTN</name>
<keyword evidence="2" id="KW-1185">Reference proteome</keyword>
<accession>A0A1M7PL04</accession>
<sequence length="164" mass="17676">MNLQRVFIAGTIQGSNADLRTDDQGYREQIATAVRSRFPEAECFDPSADVTRRLADPATLSVISTLIGSAPRILHLASLPAELAALRDTFNEMTQEAAKCDLCVAFLPDRTLSMGTAMEMQAAHAAGVPIVTVTSLVDNLAVMSVSSWVVRDLDALAELLDDLR</sequence>
<gene>
    <name evidence="1" type="ORF">SAMN05216499_12422</name>
</gene>
<organism evidence="1 2">
    <name type="scientific">Actinacidiphila paucisporea</name>
    <dbReference type="NCBI Taxonomy" id="310782"/>
    <lineage>
        <taxon>Bacteria</taxon>
        <taxon>Bacillati</taxon>
        <taxon>Actinomycetota</taxon>
        <taxon>Actinomycetes</taxon>
        <taxon>Kitasatosporales</taxon>
        <taxon>Streptomycetaceae</taxon>
        <taxon>Actinacidiphila</taxon>
    </lineage>
</organism>
<dbReference type="Gene3D" id="3.40.50.450">
    <property type="match status" value="1"/>
</dbReference>
<dbReference type="STRING" id="310782.SAMN05216499_12422"/>